<evidence type="ECO:0000256" key="1">
    <source>
        <dbReference type="SAM" id="Coils"/>
    </source>
</evidence>
<evidence type="ECO:0000313" key="3">
    <source>
        <dbReference type="Proteomes" id="UP001079657"/>
    </source>
</evidence>
<dbReference type="Proteomes" id="UP001079657">
    <property type="component" value="Unassembled WGS sequence"/>
</dbReference>
<comment type="caution">
    <text evidence="2">The sequence shown here is derived from an EMBL/GenBank/DDBJ whole genome shotgun (WGS) entry which is preliminary data.</text>
</comment>
<feature type="coiled-coil region" evidence="1">
    <location>
        <begin position="131"/>
        <end position="158"/>
    </location>
</feature>
<dbReference type="EMBL" id="JAPQES010000001">
    <property type="protein sequence ID" value="MCY6369074.1"/>
    <property type="molecule type" value="Genomic_DNA"/>
</dbReference>
<keyword evidence="3" id="KW-1185">Reference proteome</keyword>
<proteinExistence type="predicted"/>
<name>A0ABT4CM50_9CLOT</name>
<evidence type="ECO:0000313" key="2">
    <source>
        <dbReference type="EMBL" id="MCY6369074.1"/>
    </source>
</evidence>
<protein>
    <recommendedName>
        <fullName evidence="4">Lipoprotein</fullName>
    </recommendedName>
</protein>
<dbReference type="RefSeq" id="WP_268047400.1">
    <property type="nucleotide sequence ID" value="NZ_JAPQES010000001.1"/>
</dbReference>
<evidence type="ECO:0008006" key="4">
    <source>
        <dbReference type="Google" id="ProtNLM"/>
    </source>
</evidence>
<keyword evidence="1" id="KW-0175">Coiled coil</keyword>
<gene>
    <name evidence="2" type="ORF">OXH55_00250</name>
</gene>
<organism evidence="2 3">
    <name type="scientific">Clostridium ganghwense</name>
    <dbReference type="NCBI Taxonomy" id="312089"/>
    <lineage>
        <taxon>Bacteria</taxon>
        <taxon>Bacillati</taxon>
        <taxon>Bacillota</taxon>
        <taxon>Clostridia</taxon>
        <taxon>Eubacteriales</taxon>
        <taxon>Clostridiaceae</taxon>
        <taxon>Clostridium</taxon>
    </lineage>
</organism>
<sequence>MKIKRSEVLLLISIIIFMFIGCKKAPAQDPVKNDLMNYISSVSEVFVLEENVLKEYRKVVGENYKEEDTHIIIKKIVIPKYTEFVQTLDNIKPKTDEVKQLHEIYKKAAYIRLEAFRQMEEGFEKKEGTLVKETDKKLDEAQNSINKYRDQLTELAEKHKIKIKIK</sequence>
<accession>A0ABT4CM50</accession>
<dbReference type="PROSITE" id="PS51257">
    <property type="entry name" value="PROKAR_LIPOPROTEIN"/>
    <property type="match status" value="1"/>
</dbReference>
<reference evidence="2" key="1">
    <citation type="submission" date="2022-12" db="EMBL/GenBank/DDBJ databases">
        <authorList>
            <person name="Wang J."/>
        </authorList>
    </citation>
    <scope>NUCLEOTIDE SEQUENCE</scope>
    <source>
        <strain evidence="2">HY-42-06</strain>
    </source>
</reference>